<proteinExistence type="predicted"/>
<dbReference type="GO" id="GO:0070286">
    <property type="term" value="P:axonemal dynein complex assembly"/>
    <property type="evidence" value="ECO:0007669"/>
    <property type="project" value="TreeGrafter"/>
</dbReference>
<name>A0A8S1PF23_PARPR</name>
<dbReference type="PROSITE" id="PS50005">
    <property type="entry name" value="TPR"/>
    <property type="match status" value="2"/>
</dbReference>
<dbReference type="EMBL" id="CAJJDM010000118">
    <property type="protein sequence ID" value="CAD8101303.1"/>
    <property type="molecule type" value="Genomic_DNA"/>
</dbReference>
<keyword evidence="5" id="KW-1185">Reference proteome</keyword>
<feature type="compositionally biased region" description="Basic and acidic residues" evidence="3">
    <location>
        <begin position="54"/>
        <end position="63"/>
    </location>
</feature>
<evidence type="ECO:0000256" key="3">
    <source>
        <dbReference type="SAM" id="MobiDB-lite"/>
    </source>
</evidence>
<dbReference type="GO" id="GO:0007288">
    <property type="term" value="P:sperm axoneme assembly"/>
    <property type="evidence" value="ECO:0007669"/>
    <property type="project" value="TreeGrafter"/>
</dbReference>
<feature type="repeat" description="TPR" evidence="1">
    <location>
        <begin position="209"/>
        <end position="242"/>
    </location>
</feature>
<evidence type="ECO:0000256" key="1">
    <source>
        <dbReference type="PROSITE-ProRule" id="PRU00339"/>
    </source>
</evidence>
<keyword evidence="1" id="KW-0802">TPR repeat</keyword>
<dbReference type="Pfam" id="PF13414">
    <property type="entry name" value="TPR_11"/>
    <property type="match status" value="1"/>
</dbReference>
<dbReference type="InterPro" id="IPR043195">
    <property type="entry name" value="TTC12"/>
</dbReference>
<dbReference type="AlphaFoldDB" id="A0A8S1PF23"/>
<dbReference type="PANTHER" id="PTHR46540">
    <property type="entry name" value="TETRATRICOPEPTIDE REPEAT PROTEIN 12"/>
    <property type="match status" value="1"/>
</dbReference>
<keyword evidence="2" id="KW-0175">Coiled coil</keyword>
<feature type="repeat" description="TPR" evidence="1">
    <location>
        <begin position="288"/>
        <end position="321"/>
    </location>
</feature>
<reference evidence="4" key="1">
    <citation type="submission" date="2021-01" db="EMBL/GenBank/DDBJ databases">
        <authorList>
            <consortium name="Genoscope - CEA"/>
            <person name="William W."/>
        </authorList>
    </citation>
    <scope>NUCLEOTIDE SEQUENCE</scope>
</reference>
<organism evidence="4 5">
    <name type="scientific">Paramecium primaurelia</name>
    <dbReference type="NCBI Taxonomy" id="5886"/>
    <lineage>
        <taxon>Eukaryota</taxon>
        <taxon>Sar</taxon>
        <taxon>Alveolata</taxon>
        <taxon>Ciliophora</taxon>
        <taxon>Intramacronucleata</taxon>
        <taxon>Oligohymenophorea</taxon>
        <taxon>Peniculida</taxon>
        <taxon>Parameciidae</taxon>
        <taxon>Paramecium</taxon>
    </lineage>
</organism>
<feature type="region of interest" description="Disordered" evidence="3">
    <location>
        <begin position="344"/>
        <end position="370"/>
    </location>
</feature>
<dbReference type="GO" id="GO:0005813">
    <property type="term" value="C:centrosome"/>
    <property type="evidence" value="ECO:0007669"/>
    <property type="project" value="TreeGrafter"/>
</dbReference>
<evidence type="ECO:0000256" key="2">
    <source>
        <dbReference type="SAM" id="Coils"/>
    </source>
</evidence>
<dbReference type="InterPro" id="IPR019734">
    <property type="entry name" value="TPR_rpt"/>
</dbReference>
<evidence type="ECO:0000313" key="4">
    <source>
        <dbReference type="EMBL" id="CAD8101303.1"/>
    </source>
</evidence>
<gene>
    <name evidence="4" type="ORF">PPRIM_AZ9-3.1.T1150043</name>
</gene>
<accession>A0A8S1PF23</accession>
<feature type="coiled-coil region" evidence="2">
    <location>
        <begin position="120"/>
        <end position="150"/>
    </location>
</feature>
<dbReference type="SMART" id="SM00028">
    <property type="entry name" value="TPR"/>
    <property type="match status" value="3"/>
</dbReference>
<protein>
    <recommendedName>
        <fullName evidence="6">Tetratricopeptide repeat protein</fullName>
    </recommendedName>
</protein>
<dbReference type="Proteomes" id="UP000688137">
    <property type="component" value="Unassembled WGS sequence"/>
</dbReference>
<dbReference type="OMA" id="THRKWEY"/>
<feature type="region of interest" description="Disordered" evidence="3">
    <location>
        <begin position="54"/>
        <end position="83"/>
    </location>
</feature>
<comment type="caution">
    <text evidence="4">The sequence shown here is derived from an EMBL/GenBank/DDBJ whole genome shotgun (WGS) entry which is preliminary data.</text>
</comment>
<evidence type="ECO:0000313" key="5">
    <source>
        <dbReference type="Proteomes" id="UP000688137"/>
    </source>
</evidence>
<sequence>MQPPIFESQLDPEEMETWLAEVELVHDKIQKLSTDQVNFKEDDEEIMKIRQKRIESEKKKQDNQKQLQIQKEEEELKGRKGKGQNKDYANFCKYCYLEYIKQTDKCYWCKRDTLTQEQRQNQLLEKVEKYKEDKNRKQQKKQKFELMEKTEKILWKKSTFTHRKWEYYTSSEEEFESEPILPKDDPNFKALELDMQERKKRKEEDMKKAEELKQKGNDYYSKGDFDQAAWKYSQALELVKDNKTLWLNRAIAYIKSNKNKKAINDCTKVINYAECFENGYTQSKDSCCKAFARRALAYYNRDRLEEALNDINQAQELIPNDKWVQDLKKEIEAKINHYQRLKQNEKNEKDVEELTQDKQNEQEDNNNADNIKDKQRVMEENLTYKQIIDKFVGEEEIELLSLFKVLKVDSSESTAYFYEKNGLKQLLSIISKNQEKLNDQLNILASLPALIIQVYQDKSLLYQEQFLIQYNGIEVIYQKIKFLLIQVDTKSQSAIYDIIADYLDVLNVMGEDKPRSFIQKHEIIRTKLYPELFHRITSLYKTEKDLVAIFLSFCSNLCYGQGTPLKNVFFENKNEIIVKFIELFEKVEIKQANIRMMNQLCNLLSNLLTEDKYRIYFLSKELNQNFFKSYFKFIKSIQFKDNEYNLLKENGIAILVNLTFQINQIQTEYVSKINDLIPTLIGYLESEKDSLVIERVLTILTKVNYEENIFIISKFIQQYSNQSILCLLQWLSRKSSIVVNQLKQQQINLFELLEQLKLQLQSDNEMIYCNCCNLIGQIIDLLSPIKGEVNACSIFNQTIPRLLSFVKDKTGNSRKNSAILLAKLTKDQCNLQKLRDLHGIEILQSVIGKL</sequence>
<dbReference type="PANTHER" id="PTHR46540:SF1">
    <property type="entry name" value="TETRATRICOPEPTIDE REPEAT PROTEIN 12"/>
    <property type="match status" value="1"/>
</dbReference>
<dbReference type="GO" id="GO:0005737">
    <property type="term" value="C:cytoplasm"/>
    <property type="evidence" value="ECO:0007669"/>
    <property type="project" value="TreeGrafter"/>
</dbReference>
<evidence type="ECO:0008006" key="6">
    <source>
        <dbReference type="Google" id="ProtNLM"/>
    </source>
</evidence>